<gene>
    <name evidence="1" type="ORF">DPM12_03955</name>
</gene>
<comment type="caution">
    <text evidence="1">The sequence shown here is derived from an EMBL/GenBank/DDBJ whole genome shotgun (WGS) entry which is preliminary data.</text>
</comment>
<protein>
    <submittedName>
        <fullName evidence="1">Uncharacterized protein</fullName>
    </submittedName>
</protein>
<reference evidence="1 2" key="1">
    <citation type="submission" date="2018-06" db="EMBL/GenBank/DDBJ databases">
        <title>Phytoactinopolyspora halophila sp. nov., a novel halophilic actinomycete isolated from a saline soil in China.</title>
        <authorList>
            <person name="Tang S.-K."/>
        </authorList>
    </citation>
    <scope>NUCLEOTIDE SEQUENCE [LARGE SCALE GENOMIC DNA]</scope>
    <source>
        <strain evidence="1 2">YIM 96934</strain>
    </source>
</reference>
<accession>A0A329R4H0</accession>
<dbReference type="EMBL" id="QMIG01000002">
    <property type="protein sequence ID" value="RAW17998.1"/>
    <property type="molecule type" value="Genomic_DNA"/>
</dbReference>
<sequence length="86" mass="10326">MQRSTPRRLIRRTPRFAVTPDGVVIIRRRPFVATCHALGDAIERLDRLLDNIPAYLHDGHHRRWWRHGQWGCRLHFSRVWLPLQDV</sequence>
<dbReference type="AlphaFoldDB" id="A0A329R4H0"/>
<evidence type="ECO:0000313" key="2">
    <source>
        <dbReference type="Proteomes" id="UP000250462"/>
    </source>
</evidence>
<dbReference type="Proteomes" id="UP000250462">
    <property type="component" value="Unassembled WGS sequence"/>
</dbReference>
<keyword evidence="2" id="KW-1185">Reference proteome</keyword>
<proteinExistence type="predicted"/>
<name>A0A329R4H0_9ACTN</name>
<organism evidence="1 2">
    <name type="scientific">Phytoactinopolyspora halophila</name>
    <dbReference type="NCBI Taxonomy" id="1981511"/>
    <lineage>
        <taxon>Bacteria</taxon>
        <taxon>Bacillati</taxon>
        <taxon>Actinomycetota</taxon>
        <taxon>Actinomycetes</taxon>
        <taxon>Jiangellales</taxon>
        <taxon>Jiangellaceae</taxon>
        <taxon>Phytoactinopolyspora</taxon>
    </lineage>
</organism>
<dbReference type="RefSeq" id="WP_112256954.1">
    <property type="nucleotide sequence ID" value="NZ_QMIG01000002.1"/>
</dbReference>
<evidence type="ECO:0000313" key="1">
    <source>
        <dbReference type="EMBL" id="RAW17998.1"/>
    </source>
</evidence>